<evidence type="ECO:0000256" key="1">
    <source>
        <dbReference type="SAM" id="MobiDB-lite"/>
    </source>
</evidence>
<name>A0A1G2U5H6_9BACT</name>
<feature type="compositionally biased region" description="Polar residues" evidence="1">
    <location>
        <begin position="39"/>
        <end position="63"/>
    </location>
</feature>
<accession>A0A1G2U5H6</accession>
<keyword evidence="2" id="KW-0812">Transmembrane</keyword>
<feature type="transmembrane region" description="Helical" evidence="2">
    <location>
        <begin position="130"/>
        <end position="153"/>
    </location>
</feature>
<comment type="caution">
    <text evidence="3">The sequence shown here is derived from an EMBL/GenBank/DDBJ whole genome shotgun (WGS) entry which is preliminary data.</text>
</comment>
<feature type="region of interest" description="Disordered" evidence="1">
    <location>
        <begin position="101"/>
        <end position="121"/>
    </location>
</feature>
<keyword evidence="2" id="KW-1133">Transmembrane helix</keyword>
<reference evidence="3 4" key="1">
    <citation type="journal article" date="2016" name="Nat. Commun.">
        <title>Thousands of microbial genomes shed light on interconnected biogeochemical processes in an aquifer system.</title>
        <authorList>
            <person name="Anantharaman K."/>
            <person name="Brown C.T."/>
            <person name="Hug L.A."/>
            <person name="Sharon I."/>
            <person name="Castelle C.J."/>
            <person name="Probst A.J."/>
            <person name="Thomas B.C."/>
            <person name="Singh A."/>
            <person name="Wilkins M.J."/>
            <person name="Karaoz U."/>
            <person name="Brodie E.L."/>
            <person name="Williams K.H."/>
            <person name="Hubbard S.S."/>
            <person name="Banfield J.F."/>
        </authorList>
    </citation>
    <scope>NUCLEOTIDE SEQUENCE [LARGE SCALE GENOMIC DNA]</scope>
</reference>
<dbReference type="Proteomes" id="UP000176800">
    <property type="component" value="Unassembled WGS sequence"/>
</dbReference>
<sequence>MDKDKQPPSLQDEKIREVTAKIKNEYKPDPARQEIFDRINNSPGSADTATAENPLIQTPKDTSPSVKIKNLRTYQGDVAEIVKQKNASVLSIAMAERQKQQRVEAAEKTTEPKETKVKKEKEKTAGGKNVLTIITSLILIIVGVGLIAGLFIIQNKKPASSVNPFEETPIIGWSKVSSHDISGLKKKDLEEIVNSSRDSEEIAQNGVLYIRLTETVGEIERAITVQDFLPILQTKIPGALLRSFGGNFMLGIINLSQNYSFLLIEISSFDNAFAGMLNWEKTLYQDLGGLLSKQRLTAIPGTPAGSSSTTPAITTATGANIIPSPSDKFEDLTIRNKDTRVLRNIGGEILMLYSFLDKNTLLITSNENVLRDMINRVISGRLVR</sequence>
<gene>
    <name evidence="3" type="ORF">A3B14_03845</name>
</gene>
<protein>
    <submittedName>
        <fullName evidence="3">Uncharacterized protein</fullName>
    </submittedName>
</protein>
<keyword evidence="2" id="KW-0472">Membrane</keyword>
<evidence type="ECO:0000313" key="3">
    <source>
        <dbReference type="EMBL" id="OHB04759.1"/>
    </source>
</evidence>
<organism evidence="3 4">
    <name type="scientific">Candidatus Zambryskibacteria bacterium RIFCSPLOWO2_01_FULL_45_21</name>
    <dbReference type="NCBI Taxonomy" id="1802761"/>
    <lineage>
        <taxon>Bacteria</taxon>
        <taxon>Candidatus Zambryskiibacteriota</taxon>
    </lineage>
</organism>
<feature type="region of interest" description="Disordered" evidence="1">
    <location>
        <begin position="23"/>
        <end position="63"/>
    </location>
</feature>
<proteinExistence type="predicted"/>
<evidence type="ECO:0000313" key="4">
    <source>
        <dbReference type="Proteomes" id="UP000176800"/>
    </source>
</evidence>
<feature type="compositionally biased region" description="Basic and acidic residues" evidence="1">
    <location>
        <begin position="23"/>
        <end position="37"/>
    </location>
</feature>
<dbReference type="AlphaFoldDB" id="A0A1G2U5H6"/>
<dbReference type="EMBL" id="MHWE01000003">
    <property type="protein sequence ID" value="OHB04759.1"/>
    <property type="molecule type" value="Genomic_DNA"/>
</dbReference>
<evidence type="ECO:0000256" key="2">
    <source>
        <dbReference type="SAM" id="Phobius"/>
    </source>
</evidence>